<gene>
    <name evidence="1" type="ORF">A2721_02665</name>
</gene>
<dbReference type="EMBL" id="MFJK01000007">
    <property type="protein sequence ID" value="OGG19405.1"/>
    <property type="molecule type" value="Genomic_DNA"/>
</dbReference>
<dbReference type="STRING" id="1798381.A2721_02665"/>
<proteinExistence type="predicted"/>
<dbReference type="AlphaFoldDB" id="A0A1F6A3Y0"/>
<evidence type="ECO:0000313" key="1">
    <source>
        <dbReference type="EMBL" id="OGG19405.1"/>
    </source>
</evidence>
<accession>A0A1F6A3Y0</accession>
<organism evidence="1 2">
    <name type="scientific">Candidatus Gottesmanbacteria bacterium RIFCSPHIGHO2_01_FULL_47_48</name>
    <dbReference type="NCBI Taxonomy" id="1798381"/>
    <lineage>
        <taxon>Bacteria</taxon>
        <taxon>Candidatus Gottesmaniibacteriota</taxon>
    </lineage>
</organism>
<dbReference type="Proteomes" id="UP000177871">
    <property type="component" value="Unassembled WGS sequence"/>
</dbReference>
<evidence type="ECO:0000313" key="2">
    <source>
        <dbReference type="Proteomes" id="UP000177871"/>
    </source>
</evidence>
<reference evidence="1 2" key="1">
    <citation type="journal article" date="2016" name="Nat. Commun.">
        <title>Thousands of microbial genomes shed light on interconnected biogeochemical processes in an aquifer system.</title>
        <authorList>
            <person name="Anantharaman K."/>
            <person name="Brown C.T."/>
            <person name="Hug L.A."/>
            <person name="Sharon I."/>
            <person name="Castelle C.J."/>
            <person name="Probst A.J."/>
            <person name="Thomas B.C."/>
            <person name="Singh A."/>
            <person name="Wilkins M.J."/>
            <person name="Karaoz U."/>
            <person name="Brodie E.L."/>
            <person name="Williams K.H."/>
            <person name="Hubbard S.S."/>
            <person name="Banfield J.F."/>
        </authorList>
    </citation>
    <scope>NUCLEOTIDE SEQUENCE [LARGE SCALE GENOMIC DNA]</scope>
</reference>
<protein>
    <submittedName>
        <fullName evidence="1">Uncharacterized protein</fullName>
    </submittedName>
</protein>
<sequence length="84" mass="9750">MNTVRTTISLEADLHRQVLAQANNLGLSMSEVVNKRLMNPNFGKSRAQIEEKIAEDRRFFRQLSHKGRKVDLVKALREDRDRDS</sequence>
<name>A0A1F6A3Y0_9BACT</name>
<comment type="caution">
    <text evidence="1">The sequence shown here is derived from an EMBL/GenBank/DDBJ whole genome shotgun (WGS) entry which is preliminary data.</text>
</comment>